<dbReference type="PROSITE" id="PS51038">
    <property type="entry name" value="BAH"/>
    <property type="match status" value="1"/>
</dbReference>
<accession>D7G9E4</accession>
<feature type="region of interest" description="Disordered" evidence="1">
    <location>
        <begin position="1"/>
        <end position="26"/>
    </location>
</feature>
<evidence type="ECO:0000259" key="2">
    <source>
        <dbReference type="PROSITE" id="PS51038"/>
    </source>
</evidence>
<dbReference type="InterPro" id="IPR001025">
    <property type="entry name" value="BAH_dom"/>
</dbReference>
<feature type="region of interest" description="Disordered" evidence="1">
    <location>
        <begin position="407"/>
        <end position="472"/>
    </location>
</feature>
<name>D7G9E4_ECTSI</name>
<dbReference type="OrthoDB" id="10356766at2759"/>
<evidence type="ECO:0000256" key="1">
    <source>
        <dbReference type="SAM" id="MobiDB-lite"/>
    </source>
</evidence>
<dbReference type="GO" id="GO:0003682">
    <property type="term" value="F:chromatin binding"/>
    <property type="evidence" value="ECO:0007669"/>
    <property type="project" value="InterPro"/>
</dbReference>
<evidence type="ECO:0000313" key="3">
    <source>
        <dbReference type="EMBL" id="CBJ28284.1"/>
    </source>
</evidence>
<feature type="compositionally biased region" description="Basic and acidic residues" evidence="1">
    <location>
        <begin position="277"/>
        <end position="302"/>
    </location>
</feature>
<reference evidence="3 4" key="1">
    <citation type="journal article" date="2010" name="Nature">
        <title>The Ectocarpus genome and the independent evolution of multicellularity in brown algae.</title>
        <authorList>
            <person name="Cock J.M."/>
            <person name="Sterck L."/>
            <person name="Rouze P."/>
            <person name="Scornet D."/>
            <person name="Allen A.E."/>
            <person name="Amoutzias G."/>
            <person name="Anthouard V."/>
            <person name="Artiguenave F."/>
            <person name="Aury J.M."/>
            <person name="Badger J.H."/>
            <person name="Beszteri B."/>
            <person name="Billiau K."/>
            <person name="Bonnet E."/>
            <person name="Bothwell J.H."/>
            <person name="Bowler C."/>
            <person name="Boyen C."/>
            <person name="Brownlee C."/>
            <person name="Carrano C.J."/>
            <person name="Charrier B."/>
            <person name="Cho G.Y."/>
            <person name="Coelho S.M."/>
            <person name="Collen J."/>
            <person name="Corre E."/>
            <person name="Da Silva C."/>
            <person name="Delage L."/>
            <person name="Delaroque N."/>
            <person name="Dittami S.M."/>
            <person name="Doulbeau S."/>
            <person name="Elias M."/>
            <person name="Farnham G."/>
            <person name="Gachon C.M."/>
            <person name="Gschloessl B."/>
            <person name="Heesch S."/>
            <person name="Jabbari K."/>
            <person name="Jubin C."/>
            <person name="Kawai H."/>
            <person name="Kimura K."/>
            <person name="Kloareg B."/>
            <person name="Kupper F.C."/>
            <person name="Lang D."/>
            <person name="Le Bail A."/>
            <person name="Leblanc C."/>
            <person name="Lerouge P."/>
            <person name="Lohr M."/>
            <person name="Lopez P.J."/>
            <person name="Martens C."/>
            <person name="Maumus F."/>
            <person name="Michel G."/>
            <person name="Miranda-Saavedra D."/>
            <person name="Morales J."/>
            <person name="Moreau H."/>
            <person name="Motomura T."/>
            <person name="Nagasato C."/>
            <person name="Napoli C.A."/>
            <person name="Nelson D.R."/>
            <person name="Nyvall-Collen P."/>
            <person name="Peters A.F."/>
            <person name="Pommier C."/>
            <person name="Potin P."/>
            <person name="Poulain J."/>
            <person name="Quesneville H."/>
            <person name="Read B."/>
            <person name="Rensing S.A."/>
            <person name="Ritter A."/>
            <person name="Rousvoal S."/>
            <person name="Samanta M."/>
            <person name="Samson G."/>
            <person name="Schroeder D.C."/>
            <person name="Segurens B."/>
            <person name="Strittmatter M."/>
            <person name="Tonon T."/>
            <person name="Tregear J.W."/>
            <person name="Valentin K."/>
            <person name="von Dassow P."/>
            <person name="Yamagishi T."/>
            <person name="Van de Peer Y."/>
            <person name="Wincker P."/>
        </authorList>
    </citation>
    <scope>NUCLEOTIDE SEQUENCE [LARGE SCALE GENOMIC DNA]</scope>
    <source>
        <strain evidence="4">Ec32 / CCAP1310/4</strain>
    </source>
</reference>
<dbReference type="Gene3D" id="2.30.30.490">
    <property type="match status" value="1"/>
</dbReference>
<dbReference type="InterPro" id="IPR043151">
    <property type="entry name" value="BAH_sf"/>
</dbReference>
<feature type="region of interest" description="Disordered" evidence="1">
    <location>
        <begin position="165"/>
        <end position="189"/>
    </location>
</feature>
<feature type="compositionally biased region" description="Low complexity" evidence="1">
    <location>
        <begin position="303"/>
        <end position="323"/>
    </location>
</feature>
<feature type="region of interest" description="Disordered" evidence="1">
    <location>
        <begin position="1055"/>
        <end position="1178"/>
    </location>
</feature>
<dbReference type="InParanoid" id="D7G9E4"/>
<sequence length="1178" mass="125195">MAEREASSSAADVEEERRLPSGGRRRYVGSVELGGAAGQVNTNDVVEIADQPGRQQQGAVAQVLSMWEDDLTGAVKFRARWLVRSSDLSKEALSRLRTGRSRSAGDGSGEEEPDLKGNSLPDQSRETDDDDGEVFLTTKEEDLDADAMVKPVAISVAASATIDTLRKPKRKTGPRLTHAFDASSGDFTPVKDTHAIITRARARQAEGLASASSVPENSAAGKGSKPVAQGRPWFLPKRKESQAAGRGRDMAETPARGTSREQDSSVNNGHPSVATDSEDRGIEKDEHQEGSDDNDDEKKSSRVSDAAAASAPPASADSSSDEAFTPRKSGRQKKLRQSPNGREAVEVPWHGRRPGVSEVERQGPPRPARSRRLVMTAADPPRTRRLAMPPADTAGAAAKCAEGGAVPHAADVRGSPGSVRTRRSAAGAAGAPPSLMGGSTAPTAKLILSGKRKRTPTAKRMEGDNESCEAEAPDFIPPRRTLVGEDHQVDIPDVLPAEDRSKAAAAGRAEGTGAEMCEEAALEALVKTNCVLDNFEPALKMLADSTTSPESLQPWSLDQVRTLEAALDKDFDVNGRSQGWARPGIDMDREDCIDIAKVSKEVPGKTPAQVLQFYFRYLAAARPLTDVVYGPEAAEARKREKLSGDDSDVEVPVTPRGAAGRPARSGSDTTPSRRVTKQEPAGTRRVSPSPNGSEEPREATTSPKGTGSRTASTSGLSMGGDGPRTGDDGSGSTHGTRKDRPSGGNEAAPGPLPRDAGGVLQADSGDDRSNHRTSRTSAPVARGPGEQDSRSSQAVPQRRAVWRPILTPAPNQRPSEGLSMPPRSVPGRVRDQRSDGGSDVVMAEGRSGFGGGDQVFGFMAPCWHLLERAQAYMDPDQLSYMKGLILAHLRRPMSRDQFFEFLRGSLSLDDYGLGCACGAYTLLHFLGALTPTPPLRFSTPHFRCHKLLKRVKSCLHEQQHIYTAFVKMFDHVDQTPLMPLFPATRRTPAAMPPRGHVPHAAVAAYPPPVEGRPYMIRPGTTLGSGGGGGGGSSDSVLRGAAPSYFYPGMAAAPGAGRTSARQWSMPPHGAASASVGGDGYSGMHKGRAGGGDALLHRGAYPPPMHATAAYQGRRDVHDRDRDMERREAWSAQQQSQQQPRPRGVNGSAVRPPTGHASARWMPGPTEASWGGGGGDVYR</sequence>
<feature type="compositionally biased region" description="Basic and acidic residues" evidence="1">
    <location>
        <begin position="1112"/>
        <end position="1128"/>
    </location>
</feature>
<feature type="region of interest" description="Disordered" evidence="1">
    <location>
        <begin position="201"/>
        <end position="388"/>
    </location>
</feature>
<organism evidence="3 4">
    <name type="scientific">Ectocarpus siliculosus</name>
    <name type="common">Brown alga</name>
    <name type="synonym">Conferva siliculosa</name>
    <dbReference type="NCBI Taxonomy" id="2880"/>
    <lineage>
        <taxon>Eukaryota</taxon>
        <taxon>Sar</taxon>
        <taxon>Stramenopiles</taxon>
        <taxon>Ochrophyta</taxon>
        <taxon>PX clade</taxon>
        <taxon>Phaeophyceae</taxon>
        <taxon>Ectocarpales</taxon>
        <taxon>Ectocarpaceae</taxon>
        <taxon>Ectocarpus</taxon>
    </lineage>
</organism>
<feature type="region of interest" description="Disordered" evidence="1">
    <location>
        <begin position="636"/>
        <end position="838"/>
    </location>
</feature>
<feature type="compositionally biased region" description="Polar residues" evidence="1">
    <location>
        <begin position="699"/>
        <end position="716"/>
    </location>
</feature>
<proteinExistence type="predicted"/>
<evidence type="ECO:0000313" key="4">
    <source>
        <dbReference type="Proteomes" id="UP000002630"/>
    </source>
</evidence>
<dbReference type="Proteomes" id="UP000002630">
    <property type="component" value="Linkage Group LG22"/>
</dbReference>
<feature type="region of interest" description="Disordered" evidence="1">
    <location>
        <begin position="94"/>
        <end position="142"/>
    </location>
</feature>
<dbReference type="EMBL" id="FN649747">
    <property type="protein sequence ID" value="CBJ28284.1"/>
    <property type="molecule type" value="Genomic_DNA"/>
</dbReference>
<feature type="compositionally biased region" description="Gly residues" evidence="1">
    <location>
        <begin position="1169"/>
        <end position="1178"/>
    </location>
</feature>
<keyword evidence="4" id="KW-1185">Reference proteome</keyword>
<dbReference type="EMBL" id="FN649222">
    <property type="protein sequence ID" value="CBJ28284.1"/>
    <property type="molecule type" value="Genomic_DNA"/>
</dbReference>
<dbReference type="AlphaFoldDB" id="D7G9E4"/>
<feature type="compositionally biased region" description="Low complexity" evidence="1">
    <location>
        <begin position="424"/>
        <end position="434"/>
    </location>
</feature>
<protein>
    <recommendedName>
        <fullName evidence="2">BAH domain-containing protein</fullName>
    </recommendedName>
</protein>
<gene>
    <name evidence="3" type="ORF">Esi_0098_0017</name>
</gene>
<feature type="domain" description="BAH" evidence="2">
    <location>
        <begin position="38"/>
        <end position="191"/>
    </location>
</feature>
<feature type="compositionally biased region" description="Basic and acidic residues" evidence="1">
    <location>
        <begin position="237"/>
        <end position="251"/>
    </location>
</feature>